<accession>A0A0G1AEG9</accession>
<reference evidence="7 8" key="1">
    <citation type="journal article" date="2015" name="Nature">
        <title>rRNA introns, odd ribosomes, and small enigmatic genomes across a large radiation of phyla.</title>
        <authorList>
            <person name="Brown C.T."/>
            <person name="Hug L.A."/>
            <person name="Thomas B.C."/>
            <person name="Sharon I."/>
            <person name="Castelle C.J."/>
            <person name="Singh A."/>
            <person name="Wilkins M.J."/>
            <person name="Williams K.H."/>
            <person name="Banfield J.F."/>
        </authorList>
    </citation>
    <scope>NUCLEOTIDE SEQUENCE [LARGE SCALE GENOMIC DNA]</scope>
</reference>
<keyword evidence="3 6" id="KW-0812">Transmembrane</keyword>
<comment type="subcellular location">
    <subcellularLocation>
        <location evidence="1">Membrane</location>
        <topology evidence="1">Single-pass membrane protein</topology>
    </subcellularLocation>
</comment>
<dbReference type="STRING" id="1618356.UU93_C0006G0005"/>
<evidence type="ECO:0000256" key="2">
    <source>
        <dbReference type="ARBA" id="ARBA00022481"/>
    </source>
</evidence>
<dbReference type="NCBIfam" id="TIGR02532">
    <property type="entry name" value="IV_pilin_GFxxxE"/>
    <property type="match status" value="1"/>
</dbReference>
<evidence type="ECO:0000256" key="4">
    <source>
        <dbReference type="ARBA" id="ARBA00022989"/>
    </source>
</evidence>
<proteinExistence type="predicted"/>
<dbReference type="PANTHER" id="PTHR30093:SF44">
    <property type="entry name" value="TYPE II SECRETION SYSTEM CORE PROTEIN G"/>
    <property type="match status" value="1"/>
</dbReference>
<organism evidence="7 8">
    <name type="scientific">Candidatus Amesbacteria bacterium GW2011_GWA2_42_12</name>
    <dbReference type="NCBI Taxonomy" id="1618356"/>
    <lineage>
        <taxon>Bacteria</taxon>
        <taxon>Candidatus Amesiibacteriota</taxon>
    </lineage>
</organism>
<evidence type="ECO:0000313" key="8">
    <source>
        <dbReference type="Proteomes" id="UP000034160"/>
    </source>
</evidence>
<keyword evidence="5 6" id="KW-0472">Membrane</keyword>
<dbReference type="InterPro" id="IPR045584">
    <property type="entry name" value="Pilin-like"/>
</dbReference>
<evidence type="ECO:0000256" key="5">
    <source>
        <dbReference type="ARBA" id="ARBA00023136"/>
    </source>
</evidence>
<gene>
    <name evidence="7" type="ORF">UU93_C0006G0005</name>
</gene>
<dbReference type="SUPFAM" id="SSF54523">
    <property type="entry name" value="Pili subunits"/>
    <property type="match status" value="1"/>
</dbReference>
<evidence type="ECO:0000256" key="3">
    <source>
        <dbReference type="ARBA" id="ARBA00022692"/>
    </source>
</evidence>
<protein>
    <submittedName>
        <fullName evidence="7">Fimbrial protein pilin</fullName>
    </submittedName>
</protein>
<dbReference type="AlphaFoldDB" id="A0A0G1AEG9"/>
<comment type="caution">
    <text evidence="7">The sequence shown here is derived from an EMBL/GenBank/DDBJ whole genome shotgun (WGS) entry which is preliminary data.</text>
</comment>
<keyword evidence="4 6" id="KW-1133">Transmembrane helix</keyword>
<evidence type="ECO:0000256" key="1">
    <source>
        <dbReference type="ARBA" id="ARBA00004167"/>
    </source>
</evidence>
<dbReference type="GO" id="GO:0015628">
    <property type="term" value="P:protein secretion by the type II secretion system"/>
    <property type="evidence" value="ECO:0007669"/>
    <property type="project" value="InterPro"/>
</dbReference>
<dbReference type="GO" id="GO:0016020">
    <property type="term" value="C:membrane"/>
    <property type="evidence" value="ECO:0007669"/>
    <property type="project" value="UniProtKB-SubCell"/>
</dbReference>
<dbReference type="InterPro" id="IPR012902">
    <property type="entry name" value="N_methyl_site"/>
</dbReference>
<dbReference type="PROSITE" id="PS00409">
    <property type="entry name" value="PROKAR_NTER_METHYL"/>
    <property type="match status" value="1"/>
</dbReference>
<dbReference type="InterPro" id="IPR000983">
    <property type="entry name" value="Bac_GSPG_pilin"/>
</dbReference>
<dbReference type="PANTHER" id="PTHR30093">
    <property type="entry name" value="GENERAL SECRETION PATHWAY PROTEIN G"/>
    <property type="match status" value="1"/>
</dbReference>
<evidence type="ECO:0000256" key="6">
    <source>
        <dbReference type="SAM" id="Phobius"/>
    </source>
</evidence>
<dbReference type="Proteomes" id="UP000034160">
    <property type="component" value="Unassembled WGS sequence"/>
</dbReference>
<name>A0A0G1AEG9_9BACT</name>
<keyword evidence="2" id="KW-0488">Methylation</keyword>
<evidence type="ECO:0000313" key="7">
    <source>
        <dbReference type="EMBL" id="KKS32526.1"/>
    </source>
</evidence>
<dbReference type="Pfam" id="PF07963">
    <property type="entry name" value="N_methyl"/>
    <property type="match status" value="1"/>
</dbReference>
<dbReference type="GO" id="GO:0015627">
    <property type="term" value="C:type II protein secretion system complex"/>
    <property type="evidence" value="ECO:0007669"/>
    <property type="project" value="InterPro"/>
</dbReference>
<dbReference type="Gene3D" id="3.30.700.10">
    <property type="entry name" value="Glycoprotein, Type 4 Pilin"/>
    <property type="match status" value="1"/>
</dbReference>
<dbReference type="EMBL" id="LCCN01000006">
    <property type="protein sequence ID" value="KKS32526.1"/>
    <property type="molecule type" value="Genomic_DNA"/>
</dbReference>
<feature type="transmembrane region" description="Helical" evidence="6">
    <location>
        <begin position="6"/>
        <end position="31"/>
    </location>
</feature>
<dbReference type="PRINTS" id="PR00813">
    <property type="entry name" value="BCTERIALGSPG"/>
</dbReference>
<sequence>MKKGFTLIELLVTISIIAILTGFSLVAFNGTKASARDGKRKADLLSIHSALEIYRADFGGYPLATNYPTVLQPNYITAPTDTSPRLYSYKPGTCGTSYCGTYVLCAGLELVTTPADTVCTTAGASCGTNITCTYHISNP</sequence>